<evidence type="ECO:0000313" key="2">
    <source>
        <dbReference type="EMBL" id="ACK36923.1"/>
    </source>
</evidence>
<accession>C0JWQ2</accession>
<dbReference type="RefSeq" id="YP_002601057.1">
    <property type="nucleotide sequence ID" value="NC_012101.1"/>
</dbReference>
<dbReference type="GeneID" id="7441069"/>
<organism evidence="2">
    <name type="scientific">Monomastix sp. (strain OKE-1)</name>
    <dbReference type="NCBI Taxonomy" id="141716"/>
    <lineage>
        <taxon>Eukaryota</taxon>
        <taxon>Viridiplantae</taxon>
        <taxon>Chlorophyta</taxon>
        <taxon>Mamiellophyceae</taxon>
        <taxon>Monomastigales</taxon>
        <taxon>Monomastigaceae</taxon>
        <taxon>Monomastix</taxon>
    </lineage>
</organism>
<sequence length="73" mass="7780">MRPSLSSRWRAKGLEGFPSRAKGLPANGGRAKGLEGFPSRVAWEGPHQLSRGPQALGGLNFISDLKSQNAPKP</sequence>
<reference evidence="2" key="1">
    <citation type="journal article" date="2006" name="BMC Biol.">
        <title>The complete chloroplast DNA sequence of the green alga Oltmannsiellopsis viridis reveals a distinctive quadripartite architecture in the chloroplast genome of early diverging ulvophytes.</title>
        <authorList>
            <person name="Pombert J.F."/>
            <person name="Lemieux C."/>
            <person name="Turmel M."/>
        </authorList>
    </citation>
    <scope>NUCLEOTIDE SEQUENCE</scope>
</reference>
<dbReference type="AlphaFoldDB" id="C0JWQ2"/>
<name>C0JWQ2_MONSK</name>
<reference evidence="2" key="2">
    <citation type="journal article" date="2009" name="Mol. Biol. Evol.">
        <title>The chloroplast genomes of the green algae Pyramimonas, Monomastix, and Pycnococcus shed new light on the evolutionary history of prasinophytes and the origin of the secondary chloroplasts of euglenids.</title>
        <authorList>
            <person name="Turmel M."/>
            <person name="Gagnon M.C."/>
            <person name="O'Kelly C.J."/>
            <person name="Otis C."/>
            <person name="Lemieux C."/>
        </authorList>
    </citation>
    <scope>NUCLEOTIDE SEQUENCE</scope>
</reference>
<gene>
    <name evidence="2" type="primary">orf73</name>
</gene>
<feature type="region of interest" description="Disordered" evidence="1">
    <location>
        <begin position="49"/>
        <end position="73"/>
    </location>
</feature>
<feature type="region of interest" description="Disordered" evidence="1">
    <location>
        <begin position="1"/>
        <end position="31"/>
    </location>
</feature>
<evidence type="ECO:0000256" key="1">
    <source>
        <dbReference type="SAM" id="MobiDB-lite"/>
    </source>
</evidence>
<dbReference type="EMBL" id="FJ493497">
    <property type="protein sequence ID" value="ACK36923.1"/>
    <property type="molecule type" value="Genomic_DNA"/>
</dbReference>
<protein>
    <submittedName>
        <fullName evidence="2">Uncharacterized protein orf73</fullName>
    </submittedName>
</protein>
<keyword evidence="2" id="KW-0934">Plastid</keyword>
<keyword evidence="2" id="KW-0150">Chloroplast</keyword>
<geneLocation type="chloroplast" evidence="2"/>
<proteinExistence type="predicted"/>